<dbReference type="SUPFAM" id="SSF51294">
    <property type="entry name" value="Hedgehog/intein (Hint) domain"/>
    <property type="match status" value="1"/>
</dbReference>
<keyword evidence="3" id="KW-1185">Reference proteome</keyword>
<dbReference type="SMART" id="SM00306">
    <property type="entry name" value="HintN"/>
    <property type="match status" value="1"/>
</dbReference>
<dbReference type="InterPro" id="IPR003587">
    <property type="entry name" value="Hint_dom_N"/>
</dbReference>
<dbReference type="CDD" id="cd00081">
    <property type="entry name" value="Hint"/>
    <property type="match status" value="1"/>
</dbReference>
<dbReference type="AlphaFoldDB" id="A0A1G6Z507"/>
<dbReference type="PROSITE" id="PS50817">
    <property type="entry name" value="INTEIN_N_TER"/>
    <property type="match status" value="1"/>
</dbReference>
<feature type="domain" description="Hint" evidence="1">
    <location>
        <begin position="156"/>
        <end position="265"/>
    </location>
</feature>
<accession>A0A1G6Z507</accession>
<protein>
    <submittedName>
        <fullName evidence="2">Hint domain-containing protein</fullName>
    </submittedName>
</protein>
<proteinExistence type="predicted"/>
<dbReference type="InterPro" id="IPR036844">
    <property type="entry name" value="Hint_dom_sf"/>
</dbReference>
<dbReference type="EMBL" id="FMZV01000012">
    <property type="protein sequence ID" value="SDD97708.1"/>
    <property type="molecule type" value="Genomic_DNA"/>
</dbReference>
<dbReference type="Pfam" id="PF13403">
    <property type="entry name" value="Hint_2"/>
    <property type="match status" value="1"/>
</dbReference>
<name>A0A1G6Z507_9RHOB</name>
<dbReference type="Proteomes" id="UP000199628">
    <property type="component" value="Unassembled WGS sequence"/>
</dbReference>
<dbReference type="InterPro" id="IPR006141">
    <property type="entry name" value="Intein_N"/>
</dbReference>
<dbReference type="RefSeq" id="WP_176828087.1">
    <property type="nucleotide sequence ID" value="NZ_FMZV01000012.1"/>
</dbReference>
<gene>
    <name evidence="2" type="ORF">SAMN04488239_11298</name>
</gene>
<reference evidence="3" key="1">
    <citation type="submission" date="2016-10" db="EMBL/GenBank/DDBJ databases">
        <authorList>
            <person name="Varghese N."/>
            <person name="Submissions S."/>
        </authorList>
    </citation>
    <scope>NUCLEOTIDE SEQUENCE [LARGE SCALE GENOMIC DNA]</scope>
    <source>
        <strain evidence="3">CGMCC 1.9108</strain>
    </source>
</reference>
<evidence type="ECO:0000313" key="2">
    <source>
        <dbReference type="EMBL" id="SDD97708.1"/>
    </source>
</evidence>
<dbReference type="Gene3D" id="2.170.16.10">
    <property type="entry name" value="Hedgehog/Intein (Hint) domain"/>
    <property type="match status" value="1"/>
</dbReference>
<organism evidence="2 3">
    <name type="scientific">Ruegeria marina</name>
    <dbReference type="NCBI Taxonomy" id="639004"/>
    <lineage>
        <taxon>Bacteria</taxon>
        <taxon>Pseudomonadati</taxon>
        <taxon>Pseudomonadota</taxon>
        <taxon>Alphaproteobacteria</taxon>
        <taxon>Rhodobacterales</taxon>
        <taxon>Roseobacteraceae</taxon>
        <taxon>Ruegeria</taxon>
    </lineage>
</organism>
<dbReference type="GO" id="GO:0016539">
    <property type="term" value="P:intein-mediated protein splicing"/>
    <property type="evidence" value="ECO:0007669"/>
    <property type="project" value="InterPro"/>
</dbReference>
<dbReference type="STRING" id="639004.SAMN04488239_11298"/>
<sequence>MKDLAPQPPLDPVTRHAPAQSVPVYRADAFVVTNGANLGDEIAPMDELMLDDVYGLDPVAPLRRLGLEVLADGAFLVSGDTECGRPGHAVHLDCALSLMSPDGMTTDAIVLVEVDASGHIADVYLLPLAPLAARTDYTLVGIDSERARQKFAQVACVSFTRGTHITLASGAQVPIEELKVGDRVLTRDDGVQQVRWIGQSTVRAVGDFAPIVIRAGTLNNDNDLVVSPDHRLFVYQRRDEIGAGQPELLVKARHLVNGDTVFVQEGGFVDYFQLLFDRHHIIYAEGIAAETMLLDPRTRPALPEELLEEVRLLLDQHGRGDGHGIDVSKRLLDRPDAIALLKRASTNR</sequence>
<dbReference type="InterPro" id="IPR028992">
    <property type="entry name" value="Hedgehog/Intein_dom"/>
</dbReference>
<evidence type="ECO:0000259" key="1">
    <source>
        <dbReference type="SMART" id="SM00306"/>
    </source>
</evidence>
<evidence type="ECO:0000313" key="3">
    <source>
        <dbReference type="Proteomes" id="UP000199628"/>
    </source>
</evidence>